<sequence length="103" mass="12152">MEKKQTANETVNTAVKQGEEMLQKMFEVPNQISDIMMKSGKQMQEASMEYFQSMERIQRQYIHDMGKVWGAMLPGENKIWETQMQVLENSYEMFDRMMAVAKN</sequence>
<dbReference type="AlphaFoldDB" id="A0A2M7GA13"/>
<comment type="caution">
    <text evidence="1">The sequence shown here is derived from an EMBL/GenBank/DDBJ whole genome shotgun (WGS) entry which is preliminary data.</text>
</comment>
<proteinExistence type="predicted"/>
<accession>A0A2M7GA13</accession>
<evidence type="ECO:0008006" key="3">
    <source>
        <dbReference type="Google" id="ProtNLM"/>
    </source>
</evidence>
<evidence type="ECO:0000313" key="2">
    <source>
        <dbReference type="Proteomes" id="UP000231019"/>
    </source>
</evidence>
<gene>
    <name evidence="1" type="ORF">COW36_05305</name>
</gene>
<dbReference type="Proteomes" id="UP000231019">
    <property type="component" value="Unassembled WGS sequence"/>
</dbReference>
<organism evidence="1 2">
    <name type="scientific">bacterium (Candidatus Blackallbacteria) CG17_big_fil_post_rev_8_21_14_2_50_48_46</name>
    <dbReference type="NCBI Taxonomy" id="2014261"/>
    <lineage>
        <taxon>Bacteria</taxon>
        <taxon>Candidatus Blackallbacteria</taxon>
    </lineage>
</organism>
<dbReference type="EMBL" id="PFFQ01000012">
    <property type="protein sequence ID" value="PIW18714.1"/>
    <property type="molecule type" value="Genomic_DNA"/>
</dbReference>
<name>A0A2M7GA13_9BACT</name>
<reference evidence="1 2" key="1">
    <citation type="submission" date="2017-09" db="EMBL/GenBank/DDBJ databases">
        <title>Depth-based differentiation of microbial function through sediment-hosted aquifers and enrichment of novel symbionts in the deep terrestrial subsurface.</title>
        <authorList>
            <person name="Probst A.J."/>
            <person name="Ladd B."/>
            <person name="Jarett J.K."/>
            <person name="Geller-Mcgrath D.E."/>
            <person name="Sieber C.M."/>
            <person name="Emerson J.B."/>
            <person name="Anantharaman K."/>
            <person name="Thomas B.C."/>
            <person name="Malmstrom R."/>
            <person name="Stieglmeier M."/>
            <person name="Klingl A."/>
            <person name="Woyke T."/>
            <person name="Ryan C.M."/>
            <person name="Banfield J.F."/>
        </authorList>
    </citation>
    <scope>NUCLEOTIDE SEQUENCE [LARGE SCALE GENOMIC DNA]</scope>
    <source>
        <strain evidence="1">CG17_big_fil_post_rev_8_21_14_2_50_48_46</strain>
    </source>
</reference>
<protein>
    <recommendedName>
        <fullName evidence="3">Phasin domain-containing protein</fullName>
    </recommendedName>
</protein>
<evidence type="ECO:0000313" key="1">
    <source>
        <dbReference type="EMBL" id="PIW18714.1"/>
    </source>
</evidence>